<dbReference type="PANTHER" id="PTHR11850">
    <property type="entry name" value="HOMEOBOX PROTEIN TRANSCRIPTION FACTORS"/>
    <property type="match status" value="1"/>
</dbReference>
<gene>
    <name evidence="7" type="ORF">SmJEL517_g05196</name>
</gene>
<dbReference type="Proteomes" id="UP000319731">
    <property type="component" value="Unassembled WGS sequence"/>
</dbReference>
<feature type="compositionally biased region" description="Acidic residues" evidence="5">
    <location>
        <begin position="278"/>
        <end position="302"/>
    </location>
</feature>
<feature type="region of interest" description="Disordered" evidence="5">
    <location>
        <begin position="198"/>
        <end position="376"/>
    </location>
</feature>
<dbReference type="RefSeq" id="XP_031022913.1">
    <property type="nucleotide sequence ID" value="XM_031171123.1"/>
</dbReference>
<comment type="subcellular location">
    <subcellularLocation>
        <location evidence="4">Nucleus</location>
    </subcellularLocation>
</comment>
<dbReference type="AlphaFoldDB" id="A0A507C1W9"/>
<feature type="domain" description="Homeobox" evidence="6">
    <location>
        <begin position="368"/>
        <end position="431"/>
    </location>
</feature>
<dbReference type="InterPro" id="IPR009057">
    <property type="entry name" value="Homeodomain-like_sf"/>
</dbReference>
<evidence type="ECO:0000256" key="2">
    <source>
        <dbReference type="ARBA" id="ARBA00023155"/>
    </source>
</evidence>
<keyword evidence="2 4" id="KW-0371">Homeobox</keyword>
<evidence type="ECO:0000256" key="1">
    <source>
        <dbReference type="ARBA" id="ARBA00023125"/>
    </source>
</evidence>
<feature type="DNA-binding region" description="Homeobox" evidence="4">
    <location>
        <begin position="370"/>
        <end position="432"/>
    </location>
</feature>
<dbReference type="GO" id="GO:0003677">
    <property type="term" value="F:DNA binding"/>
    <property type="evidence" value="ECO:0007669"/>
    <property type="project" value="UniProtKB-UniRule"/>
</dbReference>
<dbReference type="CDD" id="cd00086">
    <property type="entry name" value="homeodomain"/>
    <property type="match status" value="1"/>
</dbReference>
<evidence type="ECO:0000259" key="6">
    <source>
        <dbReference type="PROSITE" id="PS50071"/>
    </source>
</evidence>
<dbReference type="EMBL" id="QEAO01000044">
    <property type="protein sequence ID" value="TPX31493.1"/>
    <property type="molecule type" value="Genomic_DNA"/>
</dbReference>
<dbReference type="OrthoDB" id="10056939at2759"/>
<keyword evidence="3 4" id="KW-0539">Nucleus</keyword>
<reference evidence="7 8" key="1">
    <citation type="journal article" date="2019" name="Sci. Rep.">
        <title>Comparative genomics of chytrid fungi reveal insights into the obligate biotrophic and pathogenic lifestyle of Synchytrium endobioticum.</title>
        <authorList>
            <person name="van de Vossenberg B.T.L.H."/>
            <person name="Warris S."/>
            <person name="Nguyen H.D.T."/>
            <person name="van Gent-Pelzer M.P.E."/>
            <person name="Joly D.L."/>
            <person name="van de Geest H.C."/>
            <person name="Bonants P.J.M."/>
            <person name="Smith D.S."/>
            <person name="Levesque C.A."/>
            <person name="van der Lee T.A.J."/>
        </authorList>
    </citation>
    <scope>NUCLEOTIDE SEQUENCE [LARGE SCALE GENOMIC DNA]</scope>
    <source>
        <strain evidence="7 8">JEL517</strain>
    </source>
</reference>
<comment type="caution">
    <text evidence="7">The sequence shown here is derived from an EMBL/GenBank/DDBJ whole genome shotgun (WGS) entry which is preliminary data.</text>
</comment>
<evidence type="ECO:0000256" key="3">
    <source>
        <dbReference type="ARBA" id="ARBA00023242"/>
    </source>
</evidence>
<organism evidence="7 8">
    <name type="scientific">Synchytrium microbalum</name>
    <dbReference type="NCBI Taxonomy" id="1806994"/>
    <lineage>
        <taxon>Eukaryota</taxon>
        <taxon>Fungi</taxon>
        <taxon>Fungi incertae sedis</taxon>
        <taxon>Chytridiomycota</taxon>
        <taxon>Chytridiomycota incertae sedis</taxon>
        <taxon>Chytridiomycetes</taxon>
        <taxon>Synchytriales</taxon>
        <taxon>Synchytriaceae</taxon>
        <taxon>Synchytrium</taxon>
    </lineage>
</organism>
<dbReference type="GeneID" id="42006420"/>
<accession>A0A507C1W9</accession>
<evidence type="ECO:0000256" key="5">
    <source>
        <dbReference type="SAM" id="MobiDB-lite"/>
    </source>
</evidence>
<feature type="compositionally biased region" description="Basic and acidic residues" evidence="5">
    <location>
        <begin position="304"/>
        <end position="317"/>
    </location>
</feature>
<keyword evidence="8" id="KW-1185">Reference proteome</keyword>
<evidence type="ECO:0000313" key="8">
    <source>
        <dbReference type="Proteomes" id="UP000319731"/>
    </source>
</evidence>
<dbReference type="SMART" id="SM00389">
    <property type="entry name" value="HOX"/>
    <property type="match status" value="1"/>
</dbReference>
<dbReference type="InterPro" id="IPR001356">
    <property type="entry name" value="HD"/>
</dbReference>
<dbReference type="InterPro" id="IPR008422">
    <property type="entry name" value="KN_HD"/>
</dbReference>
<dbReference type="InterPro" id="IPR050224">
    <property type="entry name" value="TALE_homeobox"/>
</dbReference>
<protein>
    <recommendedName>
        <fullName evidence="6">Homeobox domain-containing protein</fullName>
    </recommendedName>
</protein>
<feature type="compositionally biased region" description="Basic and acidic residues" evidence="5">
    <location>
        <begin position="210"/>
        <end position="224"/>
    </location>
</feature>
<keyword evidence="1 4" id="KW-0238">DNA-binding</keyword>
<dbReference type="GO" id="GO:0006355">
    <property type="term" value="P:regulation of DNA-templated transcription"/>
    <property type="evidence" value="ECO:0007669"/>
    <property type="project" value="InterPro"/>
</dbReference>
<name>A0A507C1W9_9FUNG</name>
<dbReference type="Pfam" id="PF05920">
    <property type="entry name" value="Homeobox_KN"/>
    <property type="match status" value="1"/>
</dbReference>
<proteinExistence type="predicted"/>
<dbReference type="PROSITE" id="PS50071">
    <property type="entry name" value="HOMEOBOX_2"/>
    <property type="match status" value="1"/>
</dbReference>
<evidence type="ECO:0000313" key="7">
    <source>
        <dbReference type="EMBL" id="TPX31493.1"/>
    </source>
</evidence>
<dbReference type="GO" id="GO:0005634">
    <property type="term" value="C:nucleus"/>
    <property type="evidence" value="ECO:0007669"/>
    <property type="project" value="UniProtKB-SubCell"/>
</dbReference>
<dbReference type="Gene3D" id="1.10.10.60">
    <property type="entry name" value="Homeodomain-like"/>
    <property type="match status" value="1"/>
</dbReference>
<dbReference type="STRING" id="1806994.A0A507C1W9"/>
<dbReference type="SUPFAM" id="SSF46689">
    <property type="entry name" value="Homeodomain-like"/>
    <property type="match status" value="1"/>
</dbReference>
<evidence type="ECO:0000256" key="4">
    <source>
        <dbReference type="PROSITE-ProRule" id="PRU00108"/>
    </source>
</evidence>
<feature type="compositionally biased region" description="Low complexity" evidence="5">
    <location>
        <begin position="230"/>
        <end position="246"/>
    </location>
</feature>
<sequence length="434" mass="47985">MSSLNSLSPTIEQVVNDSQVDYYIHMPNQGSALSTMSSNANNFYINLPAHNLPTTSNRPQLPPYALPSTNIAYSNDNNPNLLLMDSNHPHSHINNIDMEAHPLHVIVRELLSLHKFMLIAISRDEFGQVKTILTRLREILNSDLLVVNAADAGGDAAVSGNNQMSESTILLKRSIAYLTHEMVTMSRPQRLEQLVTARAAAPVVTRPSRRNREIQDQEAERYDEGGGGDPDATASPSSAGPASPSTQTSKRYTTRKLNKSESAFAKAIAKSTGRSVSDEESDLSPVEYDDDGHEHDYDEQDFQDVAKHPSDDSDDYRPTNSTRAVRSRRGTSYVASGSHQPVAKKRRGSNSSGGSRPKAKKSFVGDGNSGIVKRPNHSADVSRVLKEWLFSHKEHPYPSDEEKDRLCQQTGLSITQCNNWFINARRRLLPPKNS</sequence>